<gene>
    <name evidence="2" type="ORF">JVT61DRAFT_10764</name>
</gene>
<keyword evidence="3" id="KW-1185">Reference proteome</keyword>
<reference evidence="2" key="1">
    <citation type="submission" date="2021-03" db="EMBL/GenBank/DDBJ databases">
        <title>Evolutionary innovations through gain and loss of genes in the ectomycorrhizal Boletales.</title>
        <authorList>
            <person name="Wu G."/>
            <person name="Miyauchi S."/>
            <person name="Morin E."/>
            <person name="Yang Z.-L."/>
            <person name="Xu J."/>
            <person name="Martin F.M."/>
        </authorList>
    </citation>
    <scope>NUCLEOTIDE SEQUENCE</scope>
    <source>
        <strain evidence="2">BR01</strain>
    </source>
</reference>
<comment type="caution">
    <text evidence="2">The sequence shown here is derived from an EMBL/GenBank/DDBJ whole genome shotgun (WGS) entry which is preliminary data.</text>
</comment>
<name>A0A8I2YFL8_9AGAM</name>
<accession>A0A8I2YFL8</accession>
<organism evidence="2 3">
    <name type="scientific">Boletus reticuloceps</name>
    <dbReference type="NCBI Taxonomy" id="495285"/>
    <lineage>
        <taxon>Eukaryota</taxon>
        <taxon>Fungi</taxon>
        <taxon>Dikarya</taxon>
        <taxon>Basidiomycota</taxon>
        <taxon>Agaricomycotina</taxon>
        <taxon>Agaricomycetes</taxon>
        <taxon>Agaricomycetidae</taxon>
        <taxon>Boletales</taxon>
        <taxon>Boletineae</taxon>
        <taxon>Boletaceae</taxon>
        <taxon>Boletoideae</taxon>
        <taxon>Boletus</taxon>
    </lineage>
</organism>
<feature type="region of interest" description="Disordered" evidence="1">
    <location>
        <begin position="54"/>
        <end position="114"/>
    </location>
</feature>
<evidence type="ECO:0000313" key="2">
    <source>
        <dbReference type="EMBL" id="KAG6371040.1"/>
    </source>
</evidence>
<proteinExistence type="predicted"/>
<feature type="compositionally biased region" description="Basic and acidic residues" evidence="1">
    <location>
        <begin position="57"/>
        <end position="76"/>
    </location>
</feature>
<evidence type="ECO:0000313" key="3">
    <source>
        <dbReference type="Proteomes" id="UP000683000"/>
    </source>
</evidence>
<sequence>MQVPHGHQCHLGSRRLSTLRTGQVATLSNNLGEDEWKIDKLAKDHYPSFKQTWFTNKTEEKERELRNERFNQKEDTESSVSPVAELSEPVKTPQTESASSDAHVVPAGEPNSDMIDWSSAYEMGNRLYNY</sequence>
<dbReference type="AlphaFoldDB" id="A0A8I2YFL8"/>
<evidence type="ECO:0000256" key="1">
    <source>
        <dbReference type="SAM" id="MobiDB-lite"/>
    </source>
</evidence>
<protein>
    <submittedName>
        <fullName evidence="2">Uncharacterized protein</fullName>
    </submittedName>
</protein>
<dbReference type="EMBL" id="JAGFBS010000041">
    <property type="protein sequence ID" value="KAG6371040.1"/>
    <property type="molecule type" value="Genomic_DNA"/>
</dbReference>
<dbReference type="Proteomes" id="UP000683000">
    <property type="component" value="Unassembled WGS sequence"/>
</dbReference>